<evidence type="ECO:0000259" key="1">
    <source>
        <dbReference type="Pfam" id="PF06507"/>
    </source>
</evidence>
<evidence type="ECO:0000313" key="2">
    <source>
        <dbReference type="EMBL" id="KAK9050691.1"/>
    </source>
</evidence>
<dbReference type="PANTHER" id="PTHR31384">
    <property type="entry name" value="AUXIN RESPONSE FACTOR 4-RELATED"/>
    <property type="match status" value="1"/>
</dbReference>
<dbReference type="Pfam" id="PF06507">
    <property type="entry name" value="ARF_AD"/>
    <property type="match status" value="1"/>
</dbReference>
<accession>A0AAP0C7B0</accession>
<sequence>MSGGELTIEDNQVKPASTDWANEYQQQYTAGPSSWADQFAHEQVSRARDKWVDDFATERTHHVLVDEKWVNEFSMLEVNDWANEFGRQIPGGRFNSESVFEATNLEVDAQPFEVFYHPLASTPKLCVKASTVMDAMRIQWRPRMRFKMAFDTKDSSWISWFMGTVSSLHAI</sequence>
<dbReference type="GO" id="GO:0009725">
    <property type="term" value="P:response to hormone"/>
    <property type="evidence" value="ECO:0007669"/>
    <property type="project" value="InterPro"/>
</dbReference>
<proteinExistence type="predicted"/>
<keyword evidence="3" id="KW-1185">Reference proteome</keyword>
<dbReference type="InterPro" id="IPR044835">
    <property type="entry name" value="ARF_plant"/>
</dbReference>
<gene>
    <name evidence="2" type="ORF">SSX86_030339</name>
</gene>
<comment type="caution">
    <text evidence="2">The sequence shown here is derived from an EMBL/GenBank/DDBJ whole genome shotgun (WGS) entry which is preliminary data.</text>
</comment>
<dbReference type="InterPro" id="IPR010525">
    <property type="entry name" value="ARF_dom"/>
</dbReference>
<evidence type="ECO:0000313" key="3">
    <source>
        <dbReference type="Proteomes" id="UP001408789"/>
    </source>
</evidence>
<dbReference type="EMBL" id="JBCNJP010000377">
    <property type="protein sequence ID" value="KAK9050691.1"/>
    <property type="molecule type" value="Genomic_DNA"/>
</dbReference>
<dbReference type="GO" id="GO:0003677">
    <property type="term" value="F:DNA binding"/>
    <property type="evidence" value="ECO:0007669"/>
    <property type="project" value="InterPro"/>
</dbReference>
<organism evidence="2 3">
    <name type="scientific">Deinandra increscens subsp. villosa</name>
    <dbReference type="NCBI Taxonomy" id="3103831"/>
    <lineage>
        <taxon>Eukaryota</taxon>
        <taxon>Viridiplantae</taxon>
        <taxon>Streptophyta</taxon>
        <taxon>Embryophyta</taxon>
        <taxon>Tracheophyta</taxon>
        <taxon>Spermatophyta</taxon>
        <taxon>Magnoliopsida</taxon>
        <taxon>eudicotyledons</taxon>
        <taxon>Gunneridae</taxon>
        <taxon>Pentapetalae</taxon>
        <taxon>asterids</taxon>
        <taxon>campanulids</taxon>
        <taxon>Asterales</taxon>
        <taxon>Asteraceae</taxon>
        <taxon>Asteroideae</taxon>
        <taxon>Heliantheae alliance</taxon>
        <taxon>Madieae</taxon>
        <taxon>Madiinae</taxon>
        <taxon>Deinandra</taxon>
    </lineage>
</organism>
<dbReference type="GO" id="GO:0006355">
    <property type="term" value="P:regulation of DNA-templated transcription"/>
    <property type="evidence" value="ECO:0007669"/>
    <property type="project" value="InterPro"/>
</dbReference>
<dbReference type="GO" id="GO:0005634">
    <property type="term" value="C:nucleus"/>
    <property type="evidence" value="ECO:0007669"/>
    <property type="project" value="InterPro"/>
</dbReference>
<dbReference type="PANTHER" id="PTHR31384:SF125">
    <property type="entry name" value="AUXIN RESPONSE FACTOR"/>
    <property type="match status" value="1"/>
</dbReference>
<dbReference type="Proteomes" id="UP001408789">
    <property type="component" value="Unassembled WGS sequence"/>
</dbReference>
<dbReference type="AlphaFoldDB" id="A0AAP0C7B0"/>
<name>A0AAP0C7B0_9ASTR</name>
<protein>
    <recommendedName>
        <fullName evidence="1">Auxin response factor domain-containing protein</fullName>
    </recommendedName>
</protein>
<feature type="domain" description="Auxin response factor" evidence="1">
    <location>
        <begin position="126"/>
        <end position="169"/>
    </location>
</feature>
<reference evidence="2 3" key="1">
    <citation type="submission" date="2024-04" db="EMBL/GenBank/DDBJ databases">
        <title>The reference genome of an endangered Asteraceae, Deinandra increscens subsp. villosa, native to the Central Coast of California.</title>
        <authorList>
            <person name="Guilliams M."/>
            <person name="Hasenstab-Lehman K."/>
            <person name="Meyer R."/>
            <person name="Mcevoy S."/>
        </authorList>
    </citation>
    <scope>NUCLEOTIDE SEQUENCE [LARGE SCALE GENOMIC DNA]</scope>
    <source>
        <tissue evidence="2">Leaf</tissue>
    </source>
</reference>